<dbReference type="AlphaFoldDB" id="A0A0F9R786"/>
<proteinExistence type="predicted"/>
<protein>
    <recommendedName>
        <fullName evidence="2">SNF2 N-terminal domain-containing protein</fullName>
    </recommendedName>
</protein>
<evidence type="ECO:0000313" key="3">
    <source>
        <dbReference type="EMBL" id="KKN52400.1"/>
    </source>
</evidence>
<dbReference type="PANTHER" id="PTHR45766">
    <property type="entry name" value="DNA ANNEALING HELICASE AND ENDONUCLEASE ZRANB3 FAMILY MEMBER"/>
    <property type="match status" value="1"/>
</dbReference>
<evidence type="ECO:0000259" key="2">
    <source>
        <dbReference type="Pfam" id="PF00176"/>
    </source>
</evidence>
<reference evidence="3" key="1">
    <citation type="journal article" date="2015" name="Nature">
        <title>Complex archaea that bridge the gap between prokaryotes and eukaryotes.</title>
        <authorList>
            <person name="Spang A."/>
            <person name="Saw J.H."/>
            <person name="Jorgensen S.L."/>
            <person name="Zaremba-Niedzwiedzka K."/>
            <person name="Martijn J."/>
            <person name="Lind A.E."/>
            <person name="van Eijk R."/>
            <person name="Schleper C."/>
            <person name="Guy L."/>
            <person name="Ettema T.J."/>
        </authorList>
    </citation>
    <scope>NUCLEOTIDE SEQUENCE</scope>
</reference>
<dbReference type="SUPFAM" id="SSF52540">
    <property type="entry name" value="P-loop containing nucleoside triphosphate hydrolases"/>
    <property type="match status" value="2"/>
</dbReference>
<name>A0A0F9R786_9ZZZZ</name>
<dbReference type="GO" id="GO:0006281">
    <property type="term" value="P:DNA repair"/>
    <property type="evidence" value="ECO:0007669"/>
    <property type="project" value="TreeGrafter"/>
</dbReference>
<dbReference type="InterPro" id="IPR000330">
    <property type="entry name" value="SNF2_N"/>
</dbReference>
<dbReference type="GO" id="GO:0016787">
    <property type="term" value="F:hydrolase activity"/>
    <property type="evidence" value="ECO:0007669"/>
    <property type="project" value="UniProtKB-KW"/>
</dbReference>
<dbReference type="GO" id="GO:0005524">
    <property type="term" value="F:ATP binding"/>
    <property type="evidence" value="ECO:0007669"/>
    <property type="project" value="InterPro"/>
</dbReference>
<comment type="caution">
    <text evidence="3">The sequence shown here is derived from an EMBL/GenBank/DDBJ whole genome shotgun (WGS) entry which is preliminary data.</text>
</comment>
<sequence>MKSQALYPFHTRVSNFVQDKTRAGIFVGYGGGKTYLSLKWLEDLQRFGYEIFPTLVLTMKSIIPQWGDQIDLHAGLDYTLLQGSAEKKAKAAQTKAQLYIANYDILRSKRMQELWGIEHTSYTTDAGKVRHLYKCKKQVYFKSLIVDESTMVKEARTQRFKALYTICSQIPQRTILTGKPILEKPEEIFGQMKFLDDGATFGNAFWGFRNRYFSEGPPWDPYNWQLKVGAAEKIAAKLDRSCIRVSEEEINKELPPKRYIRKLFTMPSSIRKRYRQLKAKFSMELVTGGTWDTKWAIGRSQKMHQLCQGIFYTDDGRYELLHMIKLDWLRENVPLLLREGPLLIWSDLVRLIPLIAAALTGIPLRIYSREGQNDKQLEIAKRDFQTGEVDILVISEGIGHAGLNLQRARNAIFVSTGYKAGERENAEKRNHRPGSEIYDSVTYYDLVFKDSMDEVILEAIQQKLNMAEEILKHIRSV</sequence>
<dbReference type="EMBL" id="LAZR01001021">
    <property type="protein sequence ID" value="KKN52400.1"/>
    <property type="molecule type" value="Genomic_DNA"/>
</dbReference>
<dbReference type="GO" id="GO:0031297">
    <property type="term" value="P:replication fork processing"/>
    <property type="evidence" value="ECO:0007669"/>
    <property type="project" value="TreeGrafter"/>
</dbReference>
<dbReference type="Pfam" id="PF00176">
    <property type="entry name" value="SNF2-rel_dom"/>
    <property type="match status" value="1"/>
</dbReference>
<organism evidence="3">
    <name type="scientific">marine sediment metagenome</name>
    <dbReference type="NCBI Taxonomy" id="412755"/>
    <lineage>
        <taxon>unclassified sequences</taxon>
        <taxon>metagenomes</taxon>
        <taxon>ecological metagenomes</taxon>
    </lineage>
</organism>
<dbReference type="InterPro" id="IPR027417">
    <property type="entry name" value="P-loop_NTPase"/>
</dbReference>
<feature type="domain" description="SNF2 N-terminal" evidence="2">
    <location>
        <begin position="30"/>
        <end position="280"/>
    </location>
</feature>
<accession>A0A0F9R786</accession>
<dbReference type="InterPro" id="IPR038718">
    <property type="entry name" value="SNF2-like_sf"/>
</dbReference>
<dbReference type="Gene3D" id="3.40.50.10810">
    <property type="entry name" value="Tandem AAA-ATPase domain"/>
    <property type="match status" value="1"/>
</dbReference>
<gene>
    <name evidence="3" type="ORF">LCGC14_0613170</name>
</gene>
<keyword evidence="1" id="KW-0378">Hydrolase</keyword>
<dbReference type="Gene3D" id="3.40.50.300">
    <property type="entry name" value="P-loop containing nucleotide triphosphate hydrolases"/>
    <property type="match status" value="1"/>
</dbReference>
<dbReference type="PANTHER" id="PTHR45766:SF6">
    <property type="entry name" value="SWI_SNF-RELATED MATRIX-ASSOCIATED ACTIN-DEPENDENT REGULATOR OF CHROMATIN SUBFAMILY A-LIKE PROTEIN 1"/>
    <property type="match status" value="1"/>
</dbReference>
<evidence type="ECO:0000256" key="1">
    <source>
        <dbReference type="ARBA" id="ARBA00022801"/>
    </source>
</evidence>